<feature type="domain" description="HTH merR-type" evidence="5">
    <location>
        <begin position="12"/>
        <end position="81"/>
    </location>
</feature>
<evidence type="ECO:0000259" key="5">
    <source>
        <dbReference type="PROSITE" id="PS50937"/>
    </source>
</evidence>
<dbReference type="SUPFAM" id="SSF89082">
    <property type="entry name" value="Antibiotic binding domain of TipA-like multidrug resistance regulators"/>
    <property type="match status" value="1"/>
</dbReference>
<evidence type="ECO:0000256" key="2">
    <source>
        <dbReference type="ARBA" id="ARBA00023125"/>
    </source>
</evidence>
<organism evidence="6 7">
    <name type="scientific">Kocuria rosea subsp. polaris</name>
    <dbReference type="NCBI Taxonomy" id="136273"/>
    <lineage>
        <taxon>Bacteria</taxon>
        <taxon>Bacillati</taxon>
        <taxon>Actinomycetota</taxon>
        <taxon>Actinomycetes</taxon>
        <taxon>Micrococcales</taxon>
        <taxon>Micrococcaceae</taxon>
        <taxon>Kocuria</taxon>
    </lineage>
</organism>
<keyword evidence="2" id="KW-0238">DNA-binding</keyword>
<comment type="caution">
    <text evidence="6">The sequence shown here is derived from an EMBL/GenBank/DDBJ whole genome shotgun (WGS) entry which is preliminary data.</text>
</comment>
<dbReference type="CDD" id="cd01106">
    <property type="entry name" value="HTH_TipAL-Mta"/>
    <property type="match status" value="1"/>
</dbReference>
<dbReference type="Pfam" id="PF07739">
    <property type="entry name" value="TipAS"/>
    <property type="match status" value="1"/>
</dbReference>
<keyword evidence="3" id="KW-0010">Activator</keyword>
<dbReference type="AlphaFoldDB" id="A0A0W8INN3"/>
<dbReference type="PROSITE" id="PS50937">
    <property type="entry name" value="HTH_MERR_2"/>
    <property type="match status" value="1"/>
</dbReference>
<dbReference type="SUPFAM" id="SSF46955">
    <property type="entry name" value="Putative DNA-binding domain"/>
    <property type="match status" value="1"/>
</dbReference>
<dbReference type="PANTHER" id="PTHR30204:SF90">
    <property type="entry name" value="HTH-TYPE TRANSCRIPTIONAL ACTIVATOR MTA"/>
    <property type="match status" value="1"/>
</dbReference>
<dbReference type="InterPro" id="IPR047057">
    <property type="entry name" value="MerR_fam"/>
</dbReference>
<dbReference type="RefSeq" id="WP_058873199.1">
    <property type="nucleotide sequence ID" value="NZ_LQBK01000004.1"/>
</dbReference>
<sequence length="264" mass="29749">MDGQRAATAGGRLTVGQVARRFGVTVRTLHHYDDVGLLRPGERSAGGYRLYTEDDLLRLQHVVVYRRLGFSLGHIEELLVDGELGSVRAHLRRQRETVLARQAELAELVTAIDRALEKDMTGIDLTPEERRELFGDGFSDEHAAEAERRWGDTDAWQQSRRRTAGYDKEDWQRIAAGTAAINERFVQARRAGLPADSAEAMDAAEAARRQIHERFYDLPPELHRALGDMYVADPRFTRTYEDLEPGLAQYVRDAIHANADRAAG</sequence>
<reference evidence="7" key="1">
    <citation type="submission" date="2015-12" db="EMBL/GenBank/DDBJ databases">
        <authorList>
            <person name="Nair G.R."/>
            <person name="Kaur G."/>
            <person name="Mayilraj S."/>
        </authorList>
    </citation>
    <scope>NUCLEOTIDE SEQUENCE [LARGE SCALE GENOMIC DNA]</scope>
    <source>
        <strain evidence="7">CD08_4</strain>
    </source>
</reference>
<dbReference type="InterPro" id="IPR009061">
    <property type="entry name" value="DNA-bd_dom_put_sf"/>
</dbReference>
<evidence type="ECO:0000313" key="7">
    <source>
        <dbReference type="Proteomes" id="UP000053512"/>
    </source>
</evidence>
<evidence type="ECO:0000256" key="4">
    <source>
        <dbReference type="ARBA" id="ARBA00023163"/>
    </source>
</evidence>
<accession>A0A0W8INN3</accession>
<dbReference type="Gene3D" id="1.10.490.50">
    <property type="entry name" value="Antibiotic binding domain of TipA-like multidrug resistance regulators"/>
    <property type="match status" value="1"/>
</dbReference>
<dbReference type="OrthoDB" id="7849865at2"/>
<proteinExistence type="predicted"/>
<dbReference type="InterPro" id="IPR036244">
    <property type="entry name" value="TipA-like_antibiotic-bd"/>
</dbReference>
<keyword evidence="1" id="KW-0805">Transcription regulation</keyword>
<dbReference type="EMBL" id="LQBK01000004">
    <property type="protein sequence ID" value="KUG61783.1"/>
    <property type="molecule type" value="Genomic_DNA"/>
</dbReference>
<evidence type="ECO:0000256" key="1">
    <source>
        <dbReference type="ARBA" id="ARBA00023015"/>
    </source>
</evidence>
<name>A0A0W8INN3_KOCRO</name>
<dbReference type="Gene3D" id="1.10.1660.10">
    <property type="match status" value="1"/>
</dbReference>
<protein>
    <submittedName>
        <fullName evidence="6">Transcriptional regulator</fullName>
    </submittedName>
</protein>
<evidence type="ECO:0000256" key="3">
    <source>
        <dbReference type="ARBA" id="ARBA00023159"/>
    </source>
</evidence>
<dbReference type="PRINTS" id="PR00040">
    <property type="entry name" value="HTHMERR"/>
</dbReference>
<dbReference type="InterPro" id="IPR000551">
    <property type="entry name" value="MerR-type_HTH_dom"/>
</dbReference>
<dbReference type="InterPro" id="IPR012925">
    <property type="entry name" value="TipAS_dom"/>
</dbReference>
<dbReference type="GO" id="GO:0003677">
    <property type="term" value="F:DNA binding"/>
    <property type="evidence" value="ECO:0007669"/>
    <property type="project" value="UniProtKB-KW"/>
</dbReference>
<gene>
    <name evidence="6" type="ORF">AVL61_02470</name>
</gene>
<dbReference type="SMART" id="SM00422">
    <property type="entry name" value="HTH_MERR"/>
    <property type="match status" value="1"/>
</dbReference>
<keyword evidence="4" id="KW-0804">Transcription</keyword>
<dbReference type="PANTHER" id="PTHR30204">
    <property type="entry name" value="REDOX-CYCLING DRUG-SENSING TRANSCRIPTIONAL ACTIVATOR SOXR"/>
    <property type="match status" value="1"/>
</dbReference>
<dbReference type="GO" id="GO:0003700">
    <property type="term" value="F:DNA-binding transcription factor activity"/>
    <property type="evidence" value="ECO:0007669"/>
    <property type="project" value="InterPro"/>
</dbReference>
<evidence type="ECO:0000313" key="6">
    <source>
        <dbReference type="EMBL" id="KUG61783.1"/>
    </source>
</evidence>
<dbReference type="Pfam" id="PF13411">
    <property type="entry name" value="MerR_1"/>
    <property type="match status" value="1"/>
</dbReference>
<dbReference type="Proteomes" id="UP000053512">
    <property type="component" value="Unassembled WGS sequence"/>
</dbReference>